<dbReference type="GO" id="GO:0042910">
    <property type="term" value="F:xenobiotic transmembrane transporter activity"/>
    <property type="evidence" value="ECO:0007669"/>
    <property type="project" value="TreeGrafter"/>
</dbReference>
<dbReference type="PANTHER" id="PTHR32063">
    <property type="match status" value="1"/>
</dbReference>
<protein>
    <submittedName>
        <fullName evidence="2">Multidrug efflux pump subunit AcrB</fullName>
    </submittedName>
</protein>
<feature type="transmembrane region" description="Helical" evidence="1">
    <location>
        <begin position="430"/>
        <end position="450"/>
    </location>
</feature>
<feature type="transmembrane region" description="Helical" evidence="1">
    <location>
        <begin position="359"/>
        <end position="379"/>
    </location>
</feature>
<feature type="transmembrane region" description="Helical" evidence="1">
    <location>
        <begin position="462"/>
        <end position="484"/>
    </location>
</feature>
<dbReference type="SUPFAM" id="SSF82866">
    <property type="entry name" value="Multidrug efflux transporter AcrB transmembrane domain"/>
    <property type="match status" value="2"/>
</dbReference>
<dbReference type="AlphaFoldDB" id="A0A2T5J6V8"/>
<keyword evidence="1" id="KW-0812">Transmembrane</keyword>
<feature type="transmembrane region" description="Helical" evidence="1">
    <location>
        <begin position="333"/>
        <end position="352"/>
    </location>
</feature>
<evidence type="ECO:0000313" key="2">
    <source>
        <dbReference type="EMBL" id="PTQ94884.1"/>
    </source>
</evidence>
<dbReference type="Gene3D" id="3.30.70.1440">
    <property type="entry name" value="Multidrug efflux transporter AcrB pore domain"/>
    <property type="match status" value="1"/>
</dbReference>
<dbReference type="Proteomes" id="UP000244168">
    <property type="component" value="Unassembled WGS sequence"/>
</dbReference>
<dbReference type="Gene3D" id="1.20.1640.10">
    <property type="entry name" value="Multidrug efflux transporter AcrB transmembrane domain"/>
    <property type="match status" value="2"/>
</dbReference>
<feature type="transmembrane region" description="Helical" evidence="1">
    <location>
        <begin position="555"/>
        <end position="575"/>
    </location>
</feature>
<dbReference type="InterPro" id="IPR027463">
    <property type="entry name" value="AcrB_DN_DC_subdom"/>
</dbReference>
<feature type="transmembrane region" description="Helical" evidence="1">
    <location>
        <begin position="385"/>
        <end position="409"/>
    </location>
</feature>
<dbReference type="OrthoDB" id="9758234at2"/>
<dbReference type="Gene3D" id="3.30.2090.10">
    <property type="entry name" value="Multidrug efflux transporter AcrB TolC docking domain, DN and DC subdomains"/>
    <property type="match status" value="2"/>
</dbReference>
<dbReference type="Pfam" id="PF00873">
    <property type="entry name" value="ACR_tran"/>
    <property type="match status" value="1"/>
</dbReference>
<dbReference type="PRINTS" id="PR00702">
    <property type="entry name" value="ACRIFLAVINRP"/>
</dbReference>
<evidence type="ECO:0000313" key="3">
    <source>
        <dbReference type="Proteomes" id="UP000244168"/>
    </source>
</evidence>
<dbReference type="GO" id="GO:0005886">
    <property type="term" value="C:plasma membrane"/>
    <property type="evidence" value="ECO:0007669"/>
    <property type="project" value="TreeGrafter"/>
</dbReference>
<feature type="transmembrane region" description="Helical" evidence="1">
    <location>
        <begin position="899"/>
        <end position="917"/>
    </location>
</feature>
<organism evidence="2 3">
    <name type="scientific">Mucilaginibacter yixingensis</name>
    <dbReference type="NCBI Taxonomy" id="1295612"/>
    <lineage>
        <taxon>Bacteria</taxon>
        <taxon>Pseudomonadati</taxon>
        <taxon>Bacteroidota</taxon>
        <taxon>Sphingobacteriia</taxon>
        <taxon>Sphingobacteriales</taxon>
        <taxon>Sphingobacteriaceae</taxon>
        <taxon>Mucilaginibacter</taxon>
    </lineage>
</organism>
<gene>
    <name evidence="2" type="ORF">C8P68_10694</name>
</gene>
<evidence type="ECO:0000256" key="1">
    <source>
        <dbReference type="SAM" id="Phobius"/>
    </source>
</evidence>
<dbReference type="RefSeq" id="WP_107829611.1">
    <property type="nucleotide sequence ID" value="NZ_CP160205.1"/>
</dbReference>
<keyword evidence="1" id="KW-1133">Transmembrane helix</keyword>
<dbReference type="PANTHER" id="PTHR32063:SF8">
    <property type="entry name" value="CATION EFFLUX PROTEIN"/>
    <property type="match status" value="1"/>
</dbReference>
<feature type="transmembrane region" description="Helical" evidence="1">
    <location>
        <begin position="958"/>
        <end position="979"/>
    </location>
</feature>
<comment type="caution">
    <text evidence="2">The sequence shown here is derived from an EMBL/GenBank/DDBJ whole genome shotgun (WGS) entry which is preliminary data.</text>
</comment>
<keyword evidence="1" id="KW-0472">Membrane</keyword>
<feature type="transmembrane region" description="Helical" evidence="1">
    <location>
        <begin position="12"/>
        <end position="30"/>
    </location>
</feature>
<sequence>MSIVTSALKRPVTTVVITISLLIFAVLSAIKIPIDIFPQLNLPTIYVIESYGGMSPQQMEGFFSTRMQDQFLYINGVKSITSKNIQGLTLLKLTFYESTNMAEASAQVALQVNRVMSFFPPGALPPQVIRFDASSLPVGQLVFSSPTRSLKDIYDLASTRIRPTFATIPGLSAPPPFGSNARSITVSVNPNKLRSYNLTPDEVVEALAKFNVMSPSGNLRLNNTMFLTSMNTLIGKSNNFGDIPIKTQNGVPILIKDVARVADATDVTVDYALINGKRSVYMPVVKTADASTWSVVSALKAKLPEMQNLLPDDVKISYEFDQSVFVINAVKSLMTEGGLGALLTGLMVLLFLRDWRSSLIVVITIPVSILIGVLLMGMFGQTINIMTLSGLALAIGILVDQATVTIENIHQHLEMGKDKAQAIYDACEEISFPLLLILLCILAVFAPSFMMNGVPKAMFLPLSLSIGLTMIVSYVLAQTLVPILSNWIIKAERYQHYEHGKVHAHAGESMDAEEGKQIERHLQNEREHPEKNDLFERVKLRYMRIISRWMPKKKIIVPLYLVGVLVLAGVCFVVIGKDMMPKLNNGQFQLRIKEPEGTRLERTEEKFKDVLKIIDQTVDHHVAITSGYVGLVPSSFGSSNLYVFNTGTHEAVVQVNLDEGYKMNMDELKDALRKNIAYKMPEMQVSFEPIDMTEKIMSQGASTPIEVQVAGKDMAQIEDYANKVVNKLKHITYLRDVQITQPLRFPVITITLDRLKASQLGLDTKSIAASVTASTSSSRFTNKNLWLDANNSYTYQVQVQVPEYVMNTMEELREIPLVKGQSTPVLGDVADFKTTYVPGEYDRSGPRRYLTVSANIYKKDLGTATSDVNKALAAVGKPPKGLLATVEGMSGLLIETLSSLQNGLAIAILVILLLLTANYQSFKLAATVLSTVPAVILGSLLALLAAGSTLNLQSYMGMIMSTGVSVANAILIVTNAELLRNEYKDATRSSITAASIRLRPILMTSLAMMAGMIPMASGLGEAGEQTAPLGRAVIGGLFFSTLAALFILPLVFAWMQEKTGYKSPSLLEGVKLNGDKSAETGQHHPELNGVHQHQAETIIN</sequence>
<dbReference type="InterPro" id="IPR001036">
    <property type="entry name" value="Acrflvin-R"/>
</dbReference>
<name>A0A2T5J6V8_9SPHI</name>
<dbReference type="EMBL" id="QAOQ01000006">
    <property type="protein sequence ID" value="PTQ94884.1"/>
    <property type="molecule type" value="Genomic_DNA"/>
</dbReference>
<dbReference type="Gene3D" id="3.30.70.1430">
    <property type="entry name" value="Multidrug efflux transporter AcrB pore domain"/>
    <property type="match status" value="2"/>
</dbReference>
<feature type="transmembrane region" description="Helical" evidence="1">
    <location>
        <begin position="1032"/>
        <end position="1055"/>
    </location>
</feature>
<dbReference type="SUPFAM" id="SSF82693">
    <property type="entry name" value="Multidrug efflux transporter AcrB pore domain, PN1, PN2, PC1 and PC2 subdomains"/>
    <property type="match status" value="2"/>
</dbReference>
<accession>A0A2T5J6V8</accession>
<dbReference type="SUPFAM" id="SSF82714">
    <property type="entry name" value="Multidrug efflux transporter AcrB TolC docking domain, DN and DC subdomains"/>
    <property type="match status" value="2"/>
</dbReference>
<feature type="transmembrane region" description="Helical" evidence="1">
    <location>
        <begin position="924"/>
        <end position="946"/>
    </location>
</feature>
<reference evidence="2 3" key="1">
    <citation type="submission" date="2018-04" db="EMBL/GenBank/DDBJ databases">
        <title>Genomic Encyclopedia of Archaeal and Bacterial Type Strains, Phase II (KMG-II): from individual species to whole genera.</title>
        <authorList>
            <person name="Goeker M."/>
        </authorList>
    </citation>
    <scope>NUCLEOTIDE SEQUENCE [LARGE SCALE GENOMIC DNA]</scope>
    <source>
        <strain evidence="2 3">DSM 26809</strain>
    </source>
</reference>
<proteinExistence type="predicted"/>
<keyword evidence="3" id="KW-1185">Reference proteome</keyword>
<feature type="transmembrane region" description="Helical" evidence="1">
    <location>
        <begin position="1000"/>
        <end position="1020"/>
    </location>
</feature>
<dbReference type="Gene3D" id="3.30.70.1320">
    <property type="entry name" value="Multidrug efflux transporter AcrB pore domain like"/>
    <property type="match status" value="1"/>
</dbReference>